<dbReference type="Gene3D" id="3.60.120.10">
    <property type="entry name" value="Anthranilate synthase"/>
    <property type="match status" value="1"/>
</dbReference>
<protein>
    <submittedName>
        <fullName evidence="3">Para-aminobenzoate synthetase component 1</fullName>
        <ecNumber evidence="3">2.6.1.85</ecNumber>
    </submittedName>
</protein>
<dbReference type="PRINTS" id="PR00095">
    <property type="entry name" value="ANTSNTHASEI"/>
</dbReference>
<dbReference type="InterPro" id="IPR015890">
    <property type="entry name" value="Chorismate_C"/>
</dbReference>
<feature type="domain" description="Anthranilate synthase component I N-terminal" evidence="2">
    <location>
        <begin position="84"/>
        <end position="199"/>
    </location>
</feature>
<gene>
    <name evidence="3" type="ORF">J2W91_005703</name>
</gene>
<dbReference type="PANTHER" id="PTHR11236">
    <property type="entry name" value="AMINOBENZOATE/ANTHRANILATE SYNTHASE"/>
    <property type="match status" value="1"/>
</dbReference>
<accession>A0AAP5LPS3</accession>
<dbReference type="PANTHER" id="PTHR11236:SF41">
    <property type="entry name" value="AMINODEOXYCHORISMATE SYNTHASE COMPONENT 1"/>
    <property type="match status" value="1"/>
</dbReference>
<organism evidence="3 4">
    <name type="scientific">Paenibacillus amylolyticus</name>
    <dbReference type="NCBI Taxonomy" id="1451"/>
    <lineage>
        <taxon>Bacteria</taxon>
        <taxon>Bacillati</taxon>
        <taxon>Bacillota</taxon>
        <taxon>Bacilli</taxon>
        <taxon>Bacillales</taxon>
        <taxon>Paenibacillaceae</taxon>
        <taxon>Paenibacillus</taxon>
    </lineage>
</organism>
<feature type="domain" description="Chorismate-utilising enzyme C-terminal" evidence="1">
    <location>
        <begin position="278"/>
        <end position="531"/>
    </location>
</feature>
<evidence type="ECO:0000259" key="1">
    <source>
        <dbReference type="Pfam" id="PF00425"/>
    </source>
</evidence>
<sequence length="559" mass="63318">MLNAFKRSGALVYYQTIELATDGGRYTAMTHVMTTYADWTEWAKLGWTMLPYMMKSDDEPDHGGLPLTWEEAWQQASPYAMVLENGKGGRYTFLGLHPVSVISGKGSEAIIYDLEKGDTTTESGKPLDVLKRWSAAYRAPKVEGAPDFGGGCAGYLSYDIARSLERLPTIAEDDPELPDYWWMRFEEIWAYNHELQALFCMVHMAMPEDRSEQALSKLYVKAEQRAALMQERWLNIWTAAQGEHQLQVSTERKQRLLLSQQEDVTDLETEGWETAFPQHQFEQAVHQVQEYIRQGDVFQVNLSLRQEKQLNTKAEHIYEWLRLVNPSPYMGMLRSPEFQLVSGSPELLVKVDNGKVSARPIAGTRRRGRDEAEDNLMASELLNSDKERAEHIMLVDLERNDIGRIAAYGSVHVPELMTIEKYSHVMHLVSQVEGTLATGLSAFDVIAATFPGGTITGAPKVRTMEIIEELEPVRRGPYTGSIGWMDYSGNMELNIVIRTLAIKDDIGYVQAGAGIVIDSDPYREYKECRNKARAMMRAVQYSEESIQVEKSLEITTESV</sequence>
<evidence type="ECO:0000259" key="2">
    <source>
        <dbReference type="Pfam" id="PF04715"/>
    </source>
</evidence>
<dbReference type="EMBL" id="JAVDTR010000024">
    <property type="protein sequence ID" value="MDR6727177.1"/>
    <property type="molecule type" value="Genomic_DNA"/>
</dbReference>
<dbReference type="Proteomes" id="UP001254832">
    <property type="component" value="Unassembled WGS sequence"/>
</dbReference>
<dbReference type="InterPro" id="IPR005801">
    <property type="entry name" value="ADC_synthase"/>
</dbReference>
<reference evidence="3" key="1">
    <citation type="submission" date="2023-07" db="EMBL/GenBank/DDBJ databases">
        <title>Sorghum-associated microbial communities from plants grown in Nebraska, USA.</title>
        <authorList>
            <person name="Schachtman D."/>
        </authorList>
    </citation>
    <scope>NUCLEOTIDE SEQUENCE</scope>
    <source>
        <strain evidence="3">BE80</strain>
    </source>
</reference>
<proteinExistence type="predicted"/>
<evidence type="ECO:0000313" key="3">
    <source>
        <dbReference type="EMBL" id="MDR6727177.1"/>
    </source>
</evidence>
<comment type="caution">
    <text evidence="3">The sequence shown here is derived from an EMBL/GenBank/DDBJ whole genome shotgun (WGS) entry which is preliminary data.</text>
</comment>
<dbReference type="GO" id="GO:0000162">
    <property type="term" value="P:L-tryptophan biosynthetic process"/>
    <property type="evidence" value="ECO:0007669"/>
    <property type="project" value="TreeGrafter"/>
</dbReference>
<dbReference type="SUPFAM" id="SSF56322">
    <property type="entry name" value="ADC synthase"/>
    <property type="match status" value="1"/>
</dbReference>
<name>A0AAP5LPS3_PAEAM</name>
<dbReference type="Pfam" id="PF00425">
    <property type="entry name" value="Chorismate_bind"/>
    <property type="match status" value="1"/>
</dbReference>
<keyword evidence="3" id="KW-0032">Aminotransferase</keyword>
<dbReference type="EC" id="2.6.1.85" evidence="3"/>
<dbReference type="GO" id="GO:0046820">
    <property type="term" value="F:4-amino-4-deoxychorismate synthase activity"/>
    <property type="evidence" value="ECO:0007669"/>
    <property type="project" value="UniProtKB-EC"/>
</dbReference>
<dbReference type="InterPro" id="IPR006805">
    <property type="entry name" value="Anth_synth_I_N"/>
</dbReference>
<dbReference type="AlphaFoldDB" id="A0AAP5LPS3"/>
<dbReference type="InterPro" id="IPR019999">
    <property type="entry name" value="Anth_synth_I-like"/>
</dbReference>
<keyword evidence="3" id="KW-0808">Transferase</keyword>
<dbReference type="Pfam" id="PF04715">
    <property type="entry name" value="Anth_synt_I_N"/>
    <property type="match status" value="1"/>
</dbReference>
<evidence type="ECO:0000313" key="4">
    <source>
        <dbReference type="Proteomes" id="UP001254832"/>
    </source>
</evidence>